<dbReference type="PATRIC" id="fig|280871.6.peg.967"/>
<feature type="coiled-coil region" evidence="1">
    <location>
        <begin position="78"/>
        <end position="112"/>
    </location>
</feature>
<dbReference type="Proteomes" id="UP000032221">
    <property type="component" value="Unassembled WGS sequence"/>
</dbReference>
<keyword evidence="3" id="KW-1185">Reference proteome</keyword>
<proteinExistence type="predicted"/>
<organism evidence="2 3">
    <name type="scientific">Mycolicibacterium llatzerense</name>
    <dbReference type="NCBI Taxonomy" id="280871"/>
    <lineage>
        <taxon>Bacteria</taxon>
        <taxon>Bacillati</taxon>
        <taxon>Actinomycetota</taxon>
        <taxon>Actinomycetes</taxon>
        <taxon>Mycobacteriales</taxon>
        <taxon>Mycobacteriaceae</taxon>
        <taxon>Mycolicibacterium</taxon>
    </lineage>
</organism>
<accession>A0A0D1J8P9</accession>
<sequence>MGADDTFCLIKFDAIRVGCRNGPASARWSGVIEFIDLGGQMTQGSVLSHDNRTTTTWSMTTAVLLENTTIPIELRCNSVELTRDERDHRELIEQLSNEFEFDYAAVDELRNDIEDAKSRIYAAALDGDMRLVSSTSSYASGIEQQLASELDRLESVRAERLSAVYGELAELLVENYGLGKSGSFEYFVPALNSVLTYSAEKTRDMLPFLFGPELERQVVDIFVKQSVSKFGLSVADEDDLKMTEVVLELPLPIYGSKPEKLASVSNLIQGLTSVGTAGVIGYSDHFQSPVLVLGTLAGAFVIWFATPHVKTIRDETNRWVEDWAKDRLRYKDD</sequence>
<dbReference type="EMBL" id="JXST01000005">
    <property type="protein sequence ID" value="KIU17973.1"/>
    <property type="molecule type" value="Genomic_DNA"/>
</dbReference>
<gene>
    <name evidence="2" type="ORF">TL10_04730</name>
</gene>
<evidence type="ECO:0000313" key="3">
    <source>
        <dbReference type="Proteomes" id="UP000032221"/>
    </source>
</evidence>
<name>A0A0D1J8P9_9MYCO</name>
<reference evidence="2 3" key="1">
    <citation type="submission" date="2015-01" db="EMBL/GenBank/DDBJ databases">
        <title>Genome sequence of Mycobacterium llatzerense and Mycobacterium immunogenum recovered from brain abscess.</title>
        <authorList>
            <person name="Greninger A.L."/>
            <person name="Langelier C."/>
            <person name="Cunningham G."/>
            <person name="Chiu C.Y."/>
            <person name="Miller S."/>
        </authorList>
    </citation>
    <scope>NUCLEOTIDE SEQUENCE [LARGE SCALE GENOMIC DNA]</scope>
    <source>
        <strain evidence="2 3">CLUC14</strain>
    </source>
</reference>
<evidence type="ECO:0000313" key="2">
    <source>
        <dbReference type="EMBL" id="KIU17973.1"/>
    </source>
</evidence>
<evidence type="ECO:0000256" key="1">
    <source>
        <dbReference type="SAM" id="Coils"/>
    </source>
</evidence>
<keyword evidence="1" id="KW-0175">Coiled coil</keyword>
<protein>
    <submittedName>
        <fullName evidence="2">Uncharacterized protein</fullName>
    </submittedName>
</protein>
<dbReference type="AlphaFoldDB" id="A0A0D1J8P9"/>
<comment type="caution">
    <text evidence="2">The sequence shown here is derived from an EMBL/GenBank/DDBJ whole genome shotgun (WGS) entry which is preliminary data.</text>
</comment>